<dbReference type="SUPFAM" id="SSF55729">
    <property type="entry name" value="Acyl-CoA N-acyltransferases (Nat)"/>
    <property type="match status" value="1"/>
</dbReference>
<evidence type="ECO:0000259" key="1">
    <source>
        <dbReference type="Pfam" id="PF13302"/>
    </source>
</evidence>
<dbReference type="EMBL" id="NHSD01000312">
    <property type="protein sequence ID" value="MBK5928587.1"/>
    <property type="molecule type" value="Genomic_DNA"/>
</dbReference>
<keyword evidence="3" id="KW-1185">Reference proteome</keyword>
<dbReference type="Pfam" id="PF13302">
    <property type="entry name" value="Acetyltransf_3"/>
    <property type="match status" value="1"/>
</dbReference>
<organism evidence="2 3">
    <name type="scientific">Rhodobaculum claviforme</name>
    <dbReference type="NCBI Taxonomy" id="1549854"/>
    <lineage>
        <taxon>Bacteria</taxon>
        <taxon>Pseudomonadati</taxon>
        <taxon>Pseudomonadota</taxon>
        <taxon>Alphaproteobacteria</taxon>
        <taxon>Rhodobacterales</taxon>
        <taxon>Paracoccaceae</taxon>
        <taxon>Rhodobaculum</taxon>
    </lineage>
</organism>
<dbReference type="GO" id="GO:0016747">
    <property type="term" value="F:acyltransferase activity, transferring groups other than amino-acyl groups"/>
    <property type="evidence" value="ECO:0007669"/>
    <property type="project" value="InterPro"/>
</dbReference>
<proteinExistence type="predicted"/>
<dbReference type="InterPro" id="IPR000182">
    <property type="entry name" value="GNAT_dom"/>
</dbReference>
<dbReference type="InterPro" id="IPR051531">
    <property type="entry name" value="N-acetyltransferase"/>
</dbReference>
<dbReference type="Proteomes" id="UP000706333">
    <property type="component" value="Unassembled WGS sequence"/>
</dbReference>
<evidence type="ECO:0000313" key="3">
    <source>
        <dbReference type="Proteomes" id="UP000706333"/>
    </source>
</evidence>
<dbReference type="Gene3D" id="3.40.630.30">
    <property type="match status" value="1"/>
</dbReference>
<accession>A0A934TNL7</accession>
<gene>
    <name evidence="2" type="ORF">CCR87_14815</name>
</gene>
<comment type="caution">
    <text evidence="2">The sequence shown here is derived from an EMBL/GenBank/DDBJ whole genome shotgun (WGS) entry which is preliminary data.</text>
</comment>
<sequence length="181" mass="19429">MTHTPVLETERLRLRAPAPCDFEAWAAYKASARSRFTGAVQDRPQAWRGFCGLIGHWAVRGYGMFILTRHGDDAALGMVGPWFPEGWPGQEIGWMLFDAALEGQGLAQEAALAARAHAYDVLGWPTAISLIDPENAASEALARRLGCVAEGLADLPGFGPAGVWRHPGPDTLAEGGMEAYA</sequence>
<protein>
    <submittedName>
        <fullName evidence="2">GNAT family N-acetyltransferase</fullName>
    </submittedName>
</protein>
<reference evidence="2" key="2">
    <citation type="journal article" date="2020" name="Microorganisms">
        <title>Osmotic Adaptation and Compatible Solute Biosynthesis of Phototrophic Bacteria as Revealed from Genome Analyses.</title>
        <authorList>
            <person name="Imhoff J.F."/>
            <person name="Rahn T."/>
            <person name="Kunzel S."/>
            <person name="Keller A."/>
            <person name="Neulinger S.C."/>
        </authorList>
    </citation>
    <scope>NUCLEOTIDE SEQUENCE</scope>
    <source>
        <strain evidence="2">LMG 28126</strain>
    </source>
</reference>
<evidence type="ECO:0000313" key="2">
    <source>
        <dbReference type="EMBL" id="MBK5928587.1"/>
    </source>
</evidence>
<reference evidence="2" key="1">
    <citation type="submission" date="2017-05" db="EMBL/GenBank/DDBJ databases">
        <authorList>
            <person name="Imhoff J.F."/>
            <person name="Rahn T."/>
            <person name="Kuenzel S."/>
            <person name="Neulinger S.C."/>
        </authorList>
    </citation>
    <scope>NUCLEOTIDE SEQUENCE</scope>
    <source>
        <strain evidence="2">LMG 28126</strain>
    </source>
</reference>
<dbReference type="PANTHER" id="PTHR43792:SF1">
    <property type="entry name" value="N-ACETYLTRANSFERASE DOMAIN-CONTAINING PROTEIN"/>
    <property type="match status" value="1"/>
</dbReference>
<dbReference type="InterPro" id="IPR016181">
    <property type="entry name" value="Acyl_CoA_acyltransferase"/>
</dbReference>
<name>A0A934TNL7_9RHOB</name>
<feature type="domain" description="N-acetyltransferase" evidence="1">
    <location>
        <begin position="11"/>
        <end position="147"/>
    </location>
</feature>
<dbReference type="AlphaFoldDB" id="A0A934TNL7"/>
<dbReference type="PANTHER" id="PTHR43792">
    <property type="entry name" value="GNAT FAMILY, PUTATIVE (AFU_ORTHOLOGUE AFUA_3G00765)-RELATED-RELATED"/>
    <property type="match status" value="1"/>
</dbReference>